<feature type="coiled-coil region" evidence="1">
    <location>
        <begin position="24"/>
        <end position="109"/>
    </location>
</feature>
<protein>
    <recommendedName>
        <fullName evidence="4">Cell division protein ZapB</fullName>
    </recommendedName>
</protein>
<organism evidence="2 3">
    <name type="scientific">Mangrovibacterium diazotrophicum</name>
    <dbReference type="NCBI Taxonomy" id="1261403"/>
    <lineage>
        <taxon>Bacteria</taxon>
        <taxon>Pseudomonadati</taxon>
        <taxon>Bacteroidota</taxon>
        <taxon>Bacteroidia</taxon>
        <taxon>Marinilabiliales</taxon>
        <taxon>Prolixibacteraceae</taxon>
        <taxon>Mangrovibacterium</taxon>
    </lineage>
</organism>
<sequence length="112" mass="13000">MNWAKILFLSGKAYKMTGEDQVLLDDFKAKLRLLMKRHNSLKDEKLVLLSKLEDLENTIADLKSENEQLVKKYEDLKVAKVLSVGDDEKKQVKQRINKIVREIDKCIAQLNV</sequence>
<dbReference type="EMBL" id="RAPN01000002">
    <property type="protein sequence ID" value="RKD88344.1"/>
    <property type="molecule type" value="Genomic_DNA"/>
</dbReference>
<dbReference type="Proteomes" id="UP000283387">
    <property type="component" value="Unassembled WGS sequence"/>
</dbReference>
<evidence type="ECO:0000313" key="2">
    <source>
        <dbReference type="EMBL" id="RKD88344.1"/>
    </source>
</evidence>
<keyword evidence="1" id="KW-0175">Coiled coil</keyword>
<gene>
    <name evidence="2" type="ORF">BC643_3493</name>
</gene>
<keyword evidence="3" id="KW-1185">Reference proteome</keyword>
<evidence type="ECO:0000256" key="1">
    <source>
        <dbReference type="SAM" id="Coils"/>
    </source>
</evidence>
<name>A0A419VYV5_9BACT</name>
<reference evidence="2 3" key="1">
    <citation type="submission" date="2018-09" db="EMBL/GenBank/DDBJ databases">
        <title>Genomic Encyclopedia of Archaeal and Bacterial Type Strains, Phase II (KMG-II): from individual species to whole genera.</title>
        <authorList>
            <person name="Goeker M."/>
        </authorList>
    </citation>
    <scope>NUCLEOTIDE SEQUENCE [LARGE SCALE GENOMIC DNA]</scope>
    <source>
        <strain evidence="2 3">DSM 27148</strain>
    </source>
</reference>
<accession>A0A419VYV5</accession>
<evidence type="ECO:0000313" key="3">
    <source>
        <dbReference type="Proteomes" id="UP000283387"/>
    </source>
</evidence>
<proteinExistence type="predicted"/>
<evidence type="ECO:0008006" key="4">
    <source>
        <dbReference type="Google" id="ProtNLM"/>
    </source>
</evidence>
<dbReference type="AlphaFoldDB" id="A0A419VYV5"/>
<comment type="caution">
    <text evidence="2">The sequence shown here is derived from an EMBL/GenBank/DDBJ whole genome shotgun (WGS) entry which is preliminary data.</text>
</comment>